<name>A0A0N0GHQ2_PSESX</name>
<dbReference type="RefSeq" id="WP_054084613.1">
    <property type="nucleotide sequence ID" value="NZ_LGLN01000013.1"/>
</dbReference>
<comment type="subcellular location">
    <subcellularLocation>
        <location evidence="1 8">Cell outer membrane</location>
    </subcellularLocation>
</comment>
<feature type="signal peptide" evidence="10">
    <location>
        <begin position="1"/>
        <end position="23"/>
    </location>
</feature>
<dbReference type="GO" id="GO:0009306">
    <property type="term" value="P:protein secretion"/>
    <property type="evidence" value="ECO:0007669"/>
    <property type="project" value="InterPro"/>
</dbReference>
<dbReference type="Gene3D" id="2.60.40.3470">
    <property type="match status" value="1"/>
</dbReference>
<dbReference type="PRINTS" id="PR00811">
    <property type="entry name" value="BCTERIALGSPD"/>
</dbReference>
<dbReference type="PROSITE" id="PS00875">
    <property type="entry name" value="T2SP_D"/>
    <property type="match status" value="1"/>
</dbReference>
<dbReference type="AlphaFoldDB" id="A0A0N0GHQ2"/>
<protein>
    <submittedName>
        <fullName evidence="12">Type IV pilus bioproteinis protein PilQ</fullName>
    </submittedName>
</protein>
<dbReference type="PATRIC" id="fig|81035.3.peg.4458"/>
<dbReference type="Proteomes" id="UP000037891">
    <property type="component" value="Unassembled WGS sequence"/>
</dbReference>
<dbReference type="PANTHER" id="PTHR30604:SF1">
    <property type="entry name" value="DNA UTILIZATION PROTEIN HOFQ"/>
    <property type="match status" value="1"/>
</dbReference>
<dbReference type="PANTHER" id="PTHR30604">
    <property type="entry name" value="PROTEIN TRANSPORT PROTEIN HOFQ"/>
    <property type="match status" value="1"/>
</dbReference>
<keyword evidence="5" id="KW-0653">Protein transport</keyword>
<dbReference type="InterPro" id="IPR004846">
    <property type="entry name" value="T2SS/T3SS_dom"/>
</dbReference>
<feature type="region of interest" description="Disordered" evidence="9">
    <location>
        <begin position="473"/>
        <end position="492"/>
    </location>
</feature>
<organism evidence="12 13">
    <name type="scientific">Pseudomonas syringae pv. cilantro</name>
    <dbReference type="NCBI Taxonomy" id="81035"/>
    <lineage>
        <taxon>Bacteria</taxon>
        <taxon>Pseudomonadati</taxon>
        <taxon>Pseudomonadota</taxon>
        <taxon>Gammaproteobacteria</taxon>
        <taxon>Pseudomonadales</taxon>
        <taxon>Pseudomonadaceae</taxon>
        <taxon>Pseudomonas</taxon>
        <taxon>Pseudomonas syringae</taxon>
    </lineage>
</organism>
<evidence type="ECO:0000256" key="7">
    <source>
        <dbReference type="ARBA" id="ARBA00023237"/>
    </source>
</evidence>
<comment type="caution">
    <text evidence="12">The sequence shown here is derived from an EMBL/GenBank/DDBJ whole genome shotgun (WGS) entry which is preliminary data.</text>
</comment>
<dbReference type="FunFam" id="3.30.1370.130:FF:000001">
    <property type="entry name" value="Type IV pilus secretin PilQ"/>
    <property type="match status" value="1"/>
</dbReference>
<dbReference type="Pfam" id="PF03958">
    <property type="entry name" value="Secretin_N"/>
    <property type="match status" value="1"/>
</dbReference>
<dbReference type="InterPro" id="IPR013355">
    <property type="entry name" value="Pilus_4_PilQ"/>
</dbReference>
<evidence type="ECO:0000256" key="3">
    <source>
        <dbReference type="ARBA" id="ARBA00022448"/>
    </source>
</evidence>
<keyword evidence="3 8" id="KW-0813">Transport</keyword>
<keyword evidence="4 10" id="KW-0732">Signal</keyword>
<feature type="compositionally biased region" description="Low complexity" evidence="9">
    <location>
        <begin position="480"/>
        <end position="492"/>
    </location>
</feature>
<dbReference type="Pfam" id="PF07660">
    <property type="entry name" value="STN"/>
    <property type="match status" value="1"/>
</dbReference>
<dbReference type="Pfam" id="PF11741">
    <property type="entry name" value="AMIN"/>
    <property type="match status" value="2"/>
</dbReference>
<reference evidence="12 13" key="1">
    <citation type="submission" date="2015-07" db="EMBL/GenBank/DDBJ databases">
        <authorList>
            <person name="Noorani M."/>
        </authorList>
    </citation>
    <scope>NUCLEOTIDE SEQUENCE [LARGE SCALE GENOMIC DNA]</scope>
    <source>
        <strain evidence="12 13">0788_9</strain>
    </source>
</reference>
<dbReference type="Gene3D" id="3.30.1370.130">
    <property type="match status" value="1"/>
</dbReference>
<evidence type="ECO:0000256" key="5">
    <source>
        <dbReference type="ARBA" id="ARBA00022927"/>
    </source>
</evidence>
<dbReference type="InterPro" id="IPR004845">
    <property type="entry name" value="T2SS_GspD_CS"/>
</dbReference>
<proteinExistence type="inferred from homology"/>
<dbReference type="InterPro" id="IPR051808">
    <property type="entry name" value="Type_IV_pilus_biogenesis"/>
</dbReference>
<dbReference type="NCBIfam" id="TIGR02515">
    <property type="entry name" value="IV_pilus_PilQ"/>
    <property type="match status" value="1"/>
</dbReference>
<feature type="chain" id="PRO_5005849553" evidence="10">
    <location>
        <begin position="24"/>
        <end position="692"/>
    </location>
</feature>
<feature type="domain" description="Secretin/TonB short N-terminal" evidence="11">
    <location>
        <begin position="308"/>
        <end position="356"/>
    </location>
</feature>
<keyword evidence="7" id="KW-0998">Cell outer membrane</keyword>
<dbReference type="InterPro" id="IPR021731">
    <property type="entry name" value="AMIN_dom"/>
</dbReference>
<evidence type="ECO:0000256" key="1">
    <source>
        <dbReference type="ARBA" id="ARBA00004442"/>
    </source>
</evidence>
<accession>A0A0N0GHQ2</accession>
<evidence type="ECO:0000256" key="2">
    <source>
        <dbReference type="ARBA" id="ARBA00006304"/>
    </source>
</evidence>
<dbReference type="Pfam" id="PF00263">
    <property type="entry name" value="Secretin"/>
    <property type="match status" value="1"/>
</dbReference>
<dbReference type="InterPro" id="IPR038591">
    <property type="entry name" value="NolW-like_sf"/>
</dbReference>
<reference evidence="12 13" key="2">
    <citation type="submission" date="2015-10" db="EMBL/GenBank/DDBJ databases">
        <title>Comparative genomics and high-throughput reverse genetic screens identify a new phytobacterial MAMP and an Arabidopsis receptor required for immune elicitation.</title>
        <authorList>
            <person name="Mott G.A."/>
            <person name="Thakur S."/>
            <person name="Wang P.W."/>
            <person name="Desveaux D."/>
            <person name="Guttman D.S."/>
        </authorList>
    </citation>
    <scope>NUCLEOTIDE SEQUENCE [LARGE SCALE GENOMIC DNA]</scope>
    <source>
        <strain evidence="12 13">0788_9</strain>
    </source>
</reference>
<dbReference type="InterPro" id="IPR005644">
    <property type="entry name" value="NolW-like"/>
</dbReference>
<dbReference type="GO" id="GO:0009279">
    <property type="term" value="C:cell outer membrane"/>
    <property type="evidence" value="ECO:0007669"/>
    <property type="project" value="UniProtKB-SubCell"/>
</dbReference>
<evidence type="ECO:0000313" key="13">
    <source>
        <dbReference type="Proteomes" id="UP000037891"/>
    </source>
</evidence>
<dbReference type="InterPro" id="IPR011662">
    <property type="entry name" value="Secretin/TonB_short_N"/>
</dbReference>
<evidence type="ECO:0000259" key="11">
    <source>
        <dbReference type="SMART" id="SM00965"/>
    </source>
</evidence>
<evidence type="ECO:0000256" key="9">
    <source>
        <dbReference type="SAM" id="MobiDB-lite"/>
    </source>
</evidence>
<sequence>MTRILSIIGASLCIAMLSPVVQAANLKTLDVAALPGDRVELKLSFDGPVPAPRGYTTAQPARIALDLPGVTSQLATKSRELGTGNARSVVVVQAQDRTRVIINLTTLSPYSSRVDGNNLFVVIGQGAAAAQASQPSTAMGAARVAVPPPTPTSARPFVPAGAKAIRNIDFQRGELGEGNVVIDLSNANIAPDIQEQGGKIRVDFAKTMLPEPLRVRLDVKDFATPVQFVSASAAGDKASILIEPSGAFDYSAFQTENKLTISVRPLTNEDMDRRAADKPVYTGEKLSLNFQDIDVRSVLQLIADFTNLNLVASDTVQGGITLRLQNVPWDQALDLVLKTKGLDKRKVGSVLLVAPADEIAARERQELESLKQIAELAPLRRELLQVNYAKAADIAKLFQSVTSAESKADERGSITVDDRTNNIIAYQTQDRLDELRRIVSQLDIPVRQVMIEARIVEANVDYDKELGVRWGGATNTSGDSNWSTGTSAGGSTANSSTFVDMGAANATSGIGLGFLTNNTMLDLELTAMEKTGNGEIVSQPKVVTSDKETAKILKGTEVPYQESSSSGATTVSFKEASLSLEVTPQITPDNRIIMEVKVTKDEPDYVNAVLGVPPIKKNEVNAKVLISDGETIVIGGVFSNTQSKSVDKVPFLGDVPYLGRLFRRDVVSESKSELLVFLTPRIMNNQAISVSR</sequence>
<evidence type="ECO:0000256" key="10">
    <source>
        <dbReference type="SAM" id="SignalP"/>
    </source>
</evidence>
<dbReference type="InterPro" id="IPR001775">
    <property type="entry name" value="GspD/PilQ"/>
</dbReference>
<evidence type="ECO:0000256" key="8">
    <source>
        <dbReference type="RuleBase" id="RU004004"/>
    </source>
</evidence>
<evidence type="ECO:0000256" key="4">
    <source>
        <dbReference type="ARBA" id="ARBA00022729"/>
    </source>
</evidence>
<dbReference type="EMBL" id="LGLN01000013">
    <property type="protein sequence ID" value="KPC35779.1"/>
    <property type="molecule type" value="Genomic_DNA"/>
</dbReference>
<comment type="similarity">
    <text evidence="2">Belongs to the bacterial secretin family. PilQ subfamily.</text>
</comment>
<gene>
    <name evidence="12" type="ORF">ABJ99_4191</name>
</gene>
<evidence type="ECO:0000313" key="12">
    <source>
        <dbReference type="EMBL" id="KPC35779.1"/>
    </source>
</evidence>
<dbReference type="SMART" id="SM00965">
    <property type="entry name" value="STN"/>
    <property type="match status" value="1"/>
</dbReference>
<dbReference type="Gene3D" id="3.30.1370.120">
    <property type="match status" value="1"/>
</dbReference>
<keyword evidence="6" id="KW-0472">Membrane</keyword>
<evidence type="ECO:0000256" key="6">
    <source>
        <dbReference type="ARBA" id="ARBA00023136"/>
    </source>
</evidence>